<sequence length="114" mass="12320">MHLKQAFYSGIIGSVLGLFIVLMTMTPIGRIMDLKLFSYAMGAAGIFFSVLALIGCYLMRRGKEITAGFLILVSAVGGIISMSLYYVIPGFLLIFAGFTAIVKKKEPSADAEIK</sequence>
<gene>
    <name evidence="2" type="ORF">DCC39_15195</name>
</gene>
<protein>
    <recommendedName>
        <fullName evidence="4">DUF4064 domain-containing protein</fullName>
    </recommendedName>
</protein>
<evidence type="ECO:0008006" key="4">
    <source>
        <dbReference type="Google" id="ProtNLM"/>
    </source>
</evidence>
<dbReference type="Proteomes" id="UP000245998">
    <property type="component" value="Unassembled WGS sequence"/>
</dbReference>
<organism evidence="2 3">
    <name type="scientific">Pueribacillus theae</name>
    <dbReference type="NCBI Taxonomy" id="2171751"/>
    <lineage>
        <taxon>Bacteria</taxon>
        <taxon>Bacillati</taxon>
        <taxon>Bacillota</taxon>
        <taxon>Bacilli</taxon>
        <taxon>Bacillales</taxon>
        <taxon>Bacillaceae</taxon>
        <taxon>Pueribacillus</taxon>
    </lineage>
</organism>
<dbReference type="RefSeq" id="WP_116555754.1">
    <property type="nucleotide sequence ID" value="NZ_QCZG01000039.1"/>
</dbReference>
<name>A0A2U1JTW0_9BACI</name>
<dbReference type="AlphaFoldDB" id="A0A2U1JTW0"/>
<feature type="transmembrane region" description="Helical" evidence="1">
    <location>
        <begin position="6"/>
        <end position="24"/>
    </location>
</feature>
<evidence type="ECO:0000256" key="1">
    <source>
        <dbReference type="SAM" id="Phobius"/>
    </source>
</evidence>
<evidence type="ECO:0000313" key="3">
    <source>
        <dbReference type="Proteomes" id="UP000245998"/>
    </source>
</evidence>
<evidence type="ECO:0000313" key="2">
    <source>
        <dbReference type="EMBL" id="PWA08278.1"/>
    </source>
</evidence>
<keyword evidence="1" id="KW-1133">Transmembrane helix</keyword>
<feature type="transmembrane region" description="Helical" evidence="1">
    <location>
        <begin position="36"/>
        <end position="60"/>
    </location>
</feature>
<keyword evidence="3" id="KW-1185">Reference proteome</keyword>
<dbReference type="OrthoDB" id="2913534at2"/>
<proteinExistence type="predicted"/>
<keyword evidence="1" id="KW-0472">Membrane</keyword>
<feature type="transmembrane region" description="Helical" evidence="1">
    <location>
        <begin position="66"/>
        <end position="95"/>
    </location>
</feature>
<reference evidence="2 3" key="1">
    <citation type="submission" date="2018-04" db="EMBL/GenBank/DDBJ databases">
        <title>Camelliibacillus theae gen. nov., sp. nov., isolated from Pu'er tea.</title>
        <authorList>
            <person name="Niu L."/>
        </authorList>
    </citation>
    <scope>NUCLEOTIDE SEQUENCE [LARGE SCALE GENOMIC DNA]</scope>
    <source>
        <strain evidence="2 3">T8</strain>
    </source>
</reference>
<accession>A0A2U1JTW0</accession>
<keyword evidence="1" id="KW-0812">Transmembrane</keyword>
<comment type="caution">
    <text evidence="2">The sequence shown here is derived from an EMBL/GenBank/DDBJ whole genome shotgun (WGS) entry which is preliminary data.</text>
</comment>
<dbReference type="EMBL" id="QCZG01000039">
    <property type="protein sequence ID" value="PWA08278.1"/>
    <property type="molecule type" value="Genomic_DNA"/>
</dbReference>